<evidence type="ECO:0000256" key="5">
    <source>
        <dbReference type="PROSITE-ProRule" id="PRU10141"/>
    </source>
</evidence>
<dbReference type="OrthoDB" id="5478485at2"/>
<dbReference type="STRING" id="52.CMC5_009890"/>
<organism evidence="8 9">
    <name type="scientific">Chondromyces crocatus</name>
    <dbReference type="NCBI Taxonomy" id="52"/>
    <lineage>
        <taxon>Bacteria</taxon>
        <taxon>Pseudomonadati</taxon>
        <taxon>Myxococcota</taxon>
        <taxon>Polyangia</taxon>
        <taxon>Polyangiales</taxon>
        <taxon>Polyangiaceae</taxon>
        <taxon>Chondromyces</taxon>
    </lineage>
</organism>
<keyword evidence="1" id="KW-0808">Transferase</keyword>
<keyword evidence="9" id="KW-1185">Reference proteome</keyword>
<dbReference type="RefSeq" id="WP_050429317.1">
    <property type="nucleotide sequence ID" value="NZ_CP012159.1"/>
</dbReference>
<evidence type="ECO:0000313" key="8">
    <source>
        <dbReference type="EMBL" id="AKT36868.1"/>
    </source>
</evidence>
<keyword evidence="3" id="KW-0418">Kinase</keyword>
<reference evidence="8 9" key="1">
    <citation type="submission" date="2015-07" db="EMBL/GenBank/DDBJ databases">
        <title>Genome analysis of myxobacterium Chondromyces crocatus Cm c5 reveals a high potential for natural compound synthesis and the genetic basis for the loss of fruiting body formation.</title>
        <authorList>
            <person name="Zaburannyi N."/>
            <person name="Bunk B."/>
            <person name="Maier J."/>
            <person name="Overmann J."/>
            <person name="Mueller R."/>
        </authorList>
    </citation>
    <scope>NUCLEOTIDE SEQUENCE [LARGE SCALE GENOMIC DNA]</scope>
    <source>
        <strain evidence="8 9">Cm c5</strain>
    </source>
</reference>
<proteinExistence type="predicted"/>
<evidence type="ECO:0000256" key="6">
    <source>
        <dbReference type="SAM" id="MobiDB-lite"/>
    </source>
</evidence>
<evidence type="ECO:0000259" key="7">
    <source>
        <dbReference type="PROSITE" id="PS50011"/>
    </source>
</evidence>
<dbReference type="SUPFAM" id="SSF56112">
    <property type="entry name" value="Protein kinase-like (PK-like)"/>
    <property type="match status" value="1"/>
</dbReference>
<dbReference type="Proteomes" id="UP000067626">
    <property type="component" value="Chromosome"/>
</dbReference>
<feature type="domain" description="Protein kinase" evidence="7">
    <location>
        <begin position="39"/>
        <end position="344"/>
    </location>
</feature>
<dbReference type="Gene3D" id="1.10.510.10">
    <property type="entry name" value="Transferase(Phosphotransferase) domain 1"/>
    <property type="match status" value="1"/>
</dbReference>
<dbReference type="PROSITE" id="PS00108">
    <property type="entry name" value="PROTEIN_KINASE_ST"/>
    <property type="match status" value="1"/>
</dbReference>
<dbReference type="InterPro" id="IPR011009">
    <property type="entry name" value="Kinase-like_dom_sf"/>
</dbReference>
<evidence type="ECO:0000256" key="1">
    <source>
        <dbReference type="ARBA" id="ARBA00022679"/>
    </source>
</evidence>
<evidence type="ECO:0000256" key="2">
    <source>
        <dbReference type="ARBA" id="ARBA00022741"/>
    </source>
</evidence>
<dbReference type="KEGG" id="ccro:CMC5_009890"/>
<dbReference type="AlphaFoldDB" id="A0A0K1E8F8"/>
<dbReference type="EMBL" id="CP012159">
    <property type="protein sequence ID" value="AKT36868.1"/>
    <property type="molecule type" value="Genomic_DNA"/>
</dbReference>
<dbReference type="InterPro" id="IPR017441">
    <property type="entry name" value="Protein_kinase_ATP_BS"/>
</dbReference>
<dbReference type="GO" id="GO:0005524">
    <property type="term" value="F:ATP binding"/>
    <property type="evidence" value="ECO:0007669"/>
    <property type="project" value="UniProtKB-UniRule"/>
</dbReference>
<dbReference type="PANTHER" id="PTHR44329:SF288">
    <property type="entry name" value="MITOGEN-ACTIVATED PROTEIN KINASE KINASE KINASE 20"/>
    <property type="match status" value="1"/>
</dbReference>
<dbReference type="InterPro" id="IPR008271">
    <property type="entry name" value="Ser/Thr_kinase_AS"/>
</dbReference>
<dbReference type="Pfam" id="PF00069">
    <property type="entry name" value="Pkinase"/>
    <property type="match status" value="1"/>
</dbReference>
<protein>
    <recommendedName>
        <fullName evidence="7">Protein kinase domain-containing protein</fullName>
    </recommendedName>
</protein>
<dbReference type="GO" id="GO:0004674">
    <property type="term" value="F:protein serine/threonine kinase activity"/>
    <property type="evidence" value="ECO:0007669"/>
    <property type="project" value="TreeGrafter"/>
</dbReference>
<gene>
    <name evidence="8" type="ORF">CMC5_009890</name>
</gene>
<sequence length="756" mass="80120">MYTADAMASLLRSTDPDLRDLARGAPPLLEATTSLPTGVTLLDCLGVGGMSTVFLAELDATRRSEELSPLTPRRLVIKMMKPATVHELEMAGLAHEATFEREVTSLRRMMERRPPTEFVVGFYGRGFVDVLAGARAVRLPWIALELVDGGAAGTSLTDRVGRAGEGCDPVRTLRLAQGIAEGVRALHEEGVIHRDLKPDNVLVVGPIDDETPKISDCGVARVEGILTTMAALTWEYAGPEQLLSRPGERNPLIGTWTDVHALAAVIWFLITGEHWCAGRADEAWRAGERRPLRGARRLHPAFATEASLLDEIDVLLARGASPRLPRTVPTPRRILCPATAEPRFESVEAFVARLFPLLDACAARSVDRAAQRSIASTSFRTTQPAGETDGVVSIVPLAELVDLDLTRGLGASIRQATPGSVAFQPDGRALARFGARLFLLSDGPPLEVDVPPEERSTIATVSHVVRGPGGGFALIGPRHIRLLKAGVFRDVPLPVHPADAPGAGLQGGHPARTERPLLGPIEAAIGDGRVFGVVTAETEDSDGGPELWTSRDGIRWSGPTILPLGGRVKSLASGPYGTLVVGGSARGRGRALFLGFDGQASVYTQGVNQRAALEIALCGADRTSWAAGEGFVLSFDRASVTVEELEISGRPVAMGLDPVGVPWLVTGRAVLRRHAGLANASWRVYFQQDVGAPPLLAIGFTAEGACVVDAAGHGAVIIPRDIAAWRRGPLPGVPSKVEVPPALPGTHSPLGHPPRA</sequence>
<dbReference type="PROSITE" id="PS00107">
    <property type="entry name" value="PROTEIN_KINASE_ATP"/>
    <property type="match status" value="1"/>
</dbReference>
<dbReference type="InterPro" id="IPR051681">
    <property type="entry name" value="Ser/Thr_Kinases-Pseudokinases"/>
</dbReference>
<evidence type="ECO:0000256" key="4">
    <source>
        <dbReference type="ARBA" id="ARBA00022840"/>
    </source>
</evidence>
<evidence type="ECO:0000256" key="3">
    <source>
        <dbReference type="ARBA" id="ARBA00022777"/>
    </source>
</evidence>
<dbReference type="PROSITE" id="PS50011">
    <property type="entry name" value="PROTEIN_KINASE_DOM"/>
    <property type="match status" value="1"/>
</dbReference>
<keyword evidence="4 5" id="KW-0067">ATP-binding</keyword>
<keyword evidence="2 5" id="KW-0547">Nucleotide-binding</keyword>
<feature type="binding site" evidence="5">
    <location>
        <position position="78"/>
    </location>
    <ligand>
        <name>ATP</name>
        <dbReference type="ChEBI" id="CHEBI:30616"/>
    </ligand>
</feature>
<dbReference type="PANTHER" id="PTHR44329">
    <property type="entry name" value="SERINE/THREONINE-PROTEIN KINASE TNNI3K-RELATED"/>
    <property type="match status" value="1"/>
</dbReference>
<name>A0A0K1E8F8_CHOCO</name>
<accession>A0A0K1E8F8</accession>
<feature type="region of interest" description="Disordered" evidence="6">
    <location>
        <begin position="735"/>
        <end position="756"/>
    </location>
</feature>
<evidence type="ECO:0000313" key="9">
    <source>
        <dbReference type="Proteomes" id="UP000067626"/>
    </source>
</evidence>
<dbReference type="InterPro" id="IPR000719">
    <property type="entry name" value="Prot_kinase_dom"/>
</dbReference>
<dbReference type="SMART" id="SM00220">
    <property type="entry name" value="S_TKc"/>
    <property type="match status" value="1"/>
</dbReference>